<proteinExistence type="inferred from homology"/>
<dbReference type="Pfam" id="PF00069">
    <property type="entry name" value="Pkinase"/>
    <property type="match status" value="1"/>
</dbReference>
<protein>
    <recommendedName>
        <fullName evidence="7">Protein kinase domain-containing protein</fullName>
    </recommendedName>
</protein>
<evidence type="ECO:0000256" key="4">
    <source>
        <dbReference type="ARBA" id="ARBA00022777"/>
    </source>
</evidence>
<keyword evidence="9" id="KW-1185">Reference proteome</keyword>
<dbReference type="SUPFAM" id="SSF56112">
    <property type="entry name" value="Protein kinase-like (PK-like)"/>
    <property type="match status" value="1"/>
</dbReference>
<comment type="similarity">
    <text evidence="1">Belongs to the protein kinase superfamily. STE Ser/Thr protein kinase family. MAP kinase kinase kinase subfamily.</text>
</comment>
<dbReference type="GO" id="GO:0005737">
    <property type="term" value="C:cytoplasm"/>
    <property type="evidence" value="ECO:0007669"/>
    <property type="project" value="TreeGrafter"/>
</dbReference>
<dbReference type="Gene3D" id="1.10.510.10">
    <property type="entry name" value="Transferase(Phosphotransferase) domain 1"/>
    <property type="match status" value="1"/>
</dbReference>
<feature type="domain" description="Protein kinase" evidence="7">
    <location>
        <begin position="1"/>
        <end position="95"/>
    </location>
</feature>
<dbReference type="InterPro" id="IPR000719">
    <property type="entry name" value="Prot_kinase_dom"/>
</dbReference>
<reference evidence="8 9" key="1">
    <citation type="submission" date="2020-04" db="EMBL/GenBank/DDBJ databases">
        <title>Plant Genome Project.</title>
        <authorList>
            <person name="Zhang R.-G."/>
        </authorList>
    </citation>
    <scope>NUCLEOTIDE SEQUENCE [LARGE SCALE GENOMIC DNA]</scope>
    <source>
        <strain evidence="8">YNK0</strain>
        <tissue evidence="8">Leaf</tissue>
    </source>
</reference>
<dbReference type="PANTHER" id="PTHR48016:SF5">
    <property type="entry name" value="MITOGEN-ACTIVATED PROTEIN KINASE KINASE KINASE 5"/>
    <property type="match status" value="1"/>
</dbReference>
<dbReference type="GO" id="GO:0005524">
    <property type="term" value="F:ATP binding"/>
    <property type="evidence" value="ECO:0007669"/>
    <property type="project" value="UniProtKB-KW"/>
</dbReference>
<evidence type="ECO:0000256" key="1">
    <source>
        <dbReference type="ARBA" id="ARBA00006529"/>
    </source>
</evidence>
<name>A0A835DI21_TETSI</name>
<feature type="region of interest" description="Disordered" evidence="6">
    <location>
        <begin position="127"/>
        <end position="202"/>
    </location>
</feature>
<evidence type="ECO:0000256" key="5">
    <source>
        <dbReference type="ARBA" id="ARBA00022840"/>
    </source>
</evidence>
<evidence type="ECO:0000259" key="7">
    <source>
        <dbReference type="PROSITE" id="PS50011"/>
    </source>
</evidence>
<sequence>MAPEIMHPAMQKDTNNELALAVDIWSLGCTIIEMLNGKPPWSEFEGVAAMFKAWKESPPIPEHLSPKGKHFLRCCFRRNPAERPSASKLLEHCFLRNPQHLDGPGCTQTFSGMKLMDKSYSPRELAKYKNDPMPISPGSQAIKGNLTSSGETGHQSHPETSDHAAASHHSPRSTLEALPSLSPPHSNHNMPNSSPANAINSMHLPGHMERKFHTFDTGYWTIPGI</sequence>
<evidence type="ECO:0000313" key="8">
    <source>
        <dbReference type="EMBL" id="KAF8405093.1"/>
    </source>
</evidence>
<dbReference type="EMBL" id="JABCRI010000006">
    <property type="protein sequence ID" value="KAF8405093.1"/>
    <property type="molecule type" value="Genomic_DNA"/>
</dbReference>
<evidence type="ECO:0000256" key="6">
    <source>
        <dbReference type="SAM" id="MobiDB-lite"/>
    </source>
</evidence>
<gene>
    <name evidence="8" type="ORF">HHK36_009991</name>
</gene>
<evidence type="ECO:0000256" key="3">
    <source>
        <dbReference type="ARBA" id="ARBA00022741"/>
    </source>
</evidence>
<dbReference type="Proteomes" id="UP000655225">
    <property type="component" value="Unassembled WGS sequence"/>
</dbReference>
<accession>A0A835DI21</accession>
<keyword evidence="4" id="KW-0418">Kinase</keyword>
<dbReference type="InterPro" id="IPR050538">
    <property type="entry name" value="MAP_kinase_kinase_kinase"/>
</dbReference>
<comment type="caution">
    <text evidence="8">The sequence shown here is derived from an EMBL/GenBank/DDBJ whole genome shotgun (WGS) entry which is preliminary data.</text>
</comment>
<evidence type="ECO:0000256" key="2">
    <source>
        <dbReference type="ARBA" id="ARBA00022679"/>
    </source>
</evidence>
<dbReference type="InterPro" id="IPR011009">
    <property type="entry name" value="Kinase-like_dom_sf"/>
</dbReference>
<dbReference type="OrthoDB" id="266718at2759"/>
<organism evidence="8 9">
    <name type="scientific">Tetracentron sinense</name>
    <name type="common">Spur-leaf</name>
    <dbReference type="NCBI Taxonomy" id="13715"/>
    <lineage>
        <taxon>Eukaryota</taxon>
        <taxon>Viridiplantae</taxon>
        <taxon>Streptophyta</taxon>
        <taxon>Embryophyta</taxon>
        <taxon>Tracheophyta</taxon>
        <taxon>Spermatophyta</taxon>
        <taxon>Magnoliopsida</taxon>
        <taxon>Trochodendrales</taxon>
        <taxon>Trochodendraceae</taxon>
        <taxon>Tetracentron</taxon>
    </lineage>
</organism>
<dbReference type="GO" id="GO:0004709">
    <property type="term" value="F:MAP kinase kinase kinase activity"/>
    <property type="evidence" value="ECO:0007669"/>
    <property type="project" value="TreeGrafter"/>
</dbReference>
<dbReference type="PROSITE" id="PS50011">
    <property type="entry name" value="PROTEIN_KINASE_DOM"/>
    <property type="match status" value="1"/>
</dbReference>
<keyword evidence="3" id="KW-0547">Nucleotide-binding</keyword>
<dbReference type="PANTHER" id="PTHR48016">
    <property type="entry name" value="MAP KINASE KINASE KINASE SSK2-RELATED-RELATED"/>
    <property type="match status" value="1"/>
</dbReference>
<dbReference type="OMA" id="NDPMPIS"/>
<keyword evidence="2" id="KW-0808">Transferase</keyword>
<dbReference type="AlphaFoldDB" id="A0A835DI21"/>
<feature type="compositionally biased region" description="Polar residues" evidence="6">
    <location>
        <begin position="183"/>
        <end position="200"/>
    </location>
</feature>
<evidence type="ECO:0000313" key="9">
    <source>
        <dbReference type="Proteomes" id="UP000655225"/>
    </source>
</evidence>
<keyword evidence="5" id="KW-0067">ATP-binding</keyword>